<evidence type="ECO:0000256" key="9">
    <source>
        <dbReference type="ARBA" id="ARBA00022989"/>
    </source>
</evidence>
<dbReference type="InterPro" id="IPR002898">
    <property type="entry name" value="MotA_ExbB_proton_chnl"/>
</dbReference>
<evidence type="ECO:0000256" key="10">
    <source>
        <dbReference type="ARBA" id="ARBA00023065"/>
    </source>
</evidence>
<evidence type="ECO:0000256" key="6">
    <source>
        <dbReference type="ARBA" id="ARBA00022692"/>
    </source>
</evidence>
<keyword evidence="9 12" id="KW-1133">Transmembrane helix</keyword>
<keyword evidence="8" id="KW-0375">Hydrogen ion transport</keyword>
<keyword evidence="11 12" id="KW-0472">Membrane</keyword>
<dbReference type="GO" id="GO:1902600">
    <property type="term" value="P:proton transmembrane transport"/>
    <property type="evidence" value="ECO:0007669"/>
    <property type="project" value="UniProtKB-KW"/>
</dbReference>
<protein>
    <submittedName>
        <fullName evidence="15">Chemotaxis protein MotA</fullName>
    </submittedName>
</protein>
<evidence type="ECO:0000313" key="15">
    <source>
        <dbReference type="EMBL" id="SHJ91617.1"/>
    </source>
</evidence>
<evidence type="ECO:0000259" key="13">
    <source>
        <dbReference type="Pfam" id="PF01618"/>
    </source>
</evidence>
<dbReference type="Pfam" id="PF01618">
    <property type="entry name" value="MotA_ExbB"/>
    <property type="match status" value="1"/>
</dbReference>
<keyword evidence="3" id="KW-0813">Transport</keyword>
<proteinExistence type="inferred from homology"/>
<organism evidence="15 16">
    <name type="scientific">Paramaledivibacter caminithermalis (strain DSM 15212 / CIP 107654 / DViRD3)</name>
    <name type="common">Clostridium caminithermale</name>
    <dbReference type="NCBI Taxonomy" id="1121301"/>
    <lineage>
        <taxon>Bacteria</taxon>
        <taxon>Bacillati</taxon>
        <taxon>Bacillota</taxon>
        <taxon>Clostridia</taxon>
        <taxon>Peptostreptococcales</taxon>
        <taxon>Caminicellaceae</taxon>
        <taxon>Paramaledivibacter</taxon>
    </lineage>
</organism>
<feature type="domain" description="MotA/TolQ/ExbB proton channel" evidence="13">
    <location>
        <begin position="100"/>
        <end position="216"/>
    </location>
</feature>
<gene>
    <name evidence="15" type="ORF">SAMN02745912_01612</name>
</gene>
<dbReference type="STRING" id="1121301.SAMN02745912_01612"/>
<evidence type="ECO:0000256" key="12">
    <source>
        <dbReference type="SAM" id="Phobius"/>
    </source>
</evidence>
<evidence type="ECO:0000256" key="3">
    <source>
        <dbReference type="ARBA" id="ARBA00022448"/>
    </source>
</evidence>
<name>A0A1M6N7E1_PARC5</name>
<evidence type="ECO:0000256" key="1">
    <source>
        <dbReference type="ARBA" id="ARBA00004651"/>
    </source>
</evidence>
<feature type="transmembrane region" description="Helical" evidence="12">
    <location>
        <begin position="180"/>
        <end position="203"/>
    </location>
</feature>
<dbReference type="EMBL" id="FRAG01000015">
    <property type="protein sequence ID" value="SHJ91617.1"/>
    <property type="molecule type" value="Genomic_DNA"/>
</dbReference>
<dbReference type="Proteomes" id="UP000184465">
    <property type="component" value="Unassembled WGS sequence"/>
</dbReference>
<dbReference type="InterPro" id="IPR000540">
    <property type="entry name" value="Flag_MotA_CS"/>
</dbReference>
<feature type="domain" description="Motility protein A N-terminal" evidence="14">
    <location>
        <begin position="6"/>
        <end position="87"/>
    </location>
</feature>
<comment type="subcellular location">
    <subcellularLocation>
        <location evidence="1">Cell membrane</location>
        <topology evidence="1">Multi-pass membrane protein</topology>
    </subcellularLocation>
</comment>
<evidence type="ECO:0000259" key="14">
    <source>
        <dbReference type="Pfam" id="PF20560"/>
    </source>
</evidence>
<evidence type="ECO:0000256" key="4">
    <source>
        <dbReference type="ARBA" id="ARBA00022475"/>
    </source>
</evidence>
<keyword evidence="16" id="KW-1185">Reference proteome</keyword>
<evidence type="ECO:0000256" key="2">
    <source>
        <dbReference type="ARBA" id="ARBA00008038"/>
    </source>
</evidence>
<keyword evidence="6 12" id="KW-0812">Transmembrane</keyword>
<accession>A0A1M6N7E1</accession>
<dbReference type="PANTHER" id="PTHR30433:SF2">
    <property type="entry name" value="MOTILITY PROTEIN A"/>
    <property type="match status" value="1"/>
</dbReference>
<keyword evidence="10" id="KW-0406">Ion transport</keyword>
<sequence>MDLSTIIGLISGIVLVLWGIMSAGELGWFWDFTSILIVIGGTIAATFIAFPLKKVLSTMKVVKKAFSNNTYETGMIINKIVSLANVARREGLLALEEAVEEIEDNFLQKGVMLIVDGTDPELVKNILETEIAFLEERHNEGKSIFDTMGTLAPAFGMIGTLIGLVAMLRQLDDPDTIGPSMGVALITTLYGSLLANLICIPIAKKLKLKSKEEILLKEIMIEGLLSIQAGENPRIIEEKLKAFLPPSIRKSLNNGEDMEAVADE</sequence>
<keyword evidence="7" id="KW-0283">Flagellar rotation</keyword>
<evidence type="ECO:0000313" key="16">
    <source>
        <dbReference type="Proteomes" id="UP000184465"/>
    </source>
</evidence>
<dbReference type="GO" id="GO:0006935">
    <property type="term" value="P:chemotaxis"/>
    <property type="evidence" value="ECO:0007669"/>
    <property type="project" value="UniProtKB-KW"/>
</dbReference>
<dbReference type="PANTHER" id="PTHR30433">
    <property type="entry name" value="CHEMOTAXIS PROTEIN MOTA"/>
    <property type="match status" value="1"/>
</dbReference>
<keyword evidence="5" id="KW-0145">Chemotaxis</keyword>
<dbReference type="OrthoDB" id="9806929at2"/>
<feature type="transmembrane region" description="Helical" evidence="12">
    <location>
        <begin position="32"/>
        <end position="50"/>
    </location>
</feature>
<dbReference type="GO" id="GO:0071978">
    <property type="term" value="P:bacterial-type flagellum-dependent swarming motility"/>
    <property type="evidence" value="ECO:0007669"/>
    <property type="project" value="InterPro"/>
</dbReference>
<dbReference type="RefSeq" id="WP_073148732.1">
    <property type="nucleotide sequence ID" value="NZ_FRAG01000015.1"/>
</dbReference>
<reference evidence="15 16" key="1">
    <citation type="submission" date="2016-11" db="EMBL/GenBank/DDBJ databases">
        <authorList>
            <person name="Jaros S."/>
            <person name="Januszkiewicz K."/>
            <person name="Wedrychowicz H."/>
        </authorList>
    </citation>
    <scope>NUCLEOTIDE SEQUENCE [LARGE SCALE GENOMIC DNA]</scope>
    <source>
        <strain evidence="15 16">DSM 15212</strain>
    </source>
</reference>
<feature type="transmembrane region" description="Helical" evidence="12">
    <location>
        <begin position="147"/>
        <end position="168"/>
    </location>
</feature>
<comment type="similarity">
    <text evidence="2">Belongs to the MotA family.</text>
</comment>
<dbReference type="PROSITE" id="PS01307">
    <property type="entry name" value="MOTA"/>
    <property type="match status" value="1"/>
</dbReference>
<dbReference type="InterPro" id="IPR047055">
    <property type="entry name" value="MotA-like"/>
</dbReference>
<evidence type="ECO:0000256" key="5">
    <source>
        <dbReference type="ARBA" id="ARBA00022500"/>
    </source>
</evidence>
<dbReference type="InterPro" id="IPR046786">
    <property type="entry name" value="MotA_N"/>
</dbReference>
<dbReference type="AlphaFoldDB" id="A0A1M6N7E1"/>
<evidence type="ECO:0000256" key="7">
    <source>
        <dbReference type="ARBA" id="ARBA00022779"/>
    </source>
</evidence>
<evidence type="ECO:0000256" key="8">
    <source>
        <dbReference type="ARBA" id="ARBA00022781"/>
    </source>
</evidence>
<keyword evidence="4" id="KW-1003">Cell membrane</keyword>
<dbReference type="Pfam" id="PF20560">
    <property type="entry name" value="MotA_N"/>
    <property type="match status" value="1"/>
</dbReference>
<evidence type="ECO:0000256" key="11">
    <source>
        <dbReference type="ARBA" id="ARBA00023136"/>
    </source>
</evidence>
<dbReference type="GO" id="GO:0005886">
    <property type="term" value="C:plasma membrane"/>
    <property type="evidence" value="ECO:0007669"/>
    <property type="project" value="UniProtKB-SubCell"/>
</dbReference>